<dbReference type="STRING" id="1121326.CLMAG_05830"/>
<dbReference type="GO" id="GO:0044027">
    <property type="term" value="P:negative regulation of gene expression via chromosomal CpG island methylation"/>
    <property type="evidence" value="ECO:0007669"/>
    <property type="project" value="TreeGrafter"/>
</dbReference>
<keyword evidence="2 6" id="KW-0489">Methyltransferase</keyword>
<keyword evidence="8" id="KW-1185">Reference proteome</keyword>
<dbReference type="PROSITE" id="PS51679">
    <property type="entry name" value="SAM_MT_C5"/>
    <property type="match status" value="1"/>
</dbReference>
<name>A0A168E137_9CLOT</name>
<protein>
    <recommendedName>
        <fullName evidence="1">DNA (cytosine-5-)-methyltransferase</fullName>
        <ecNumber evidence="1">2.1.1.37</ecNumber>
    </recommendedName>
</protein>
<dbReference type="PANTHER" id="PTHR10629:SF52">
    <property type="entry name" value="DNA (CYTOSINE-5)-METHYLTRANSFERASE 1"/>
    <property type="match status" value="1"/>
</dbReference>
<feature type="active site" evidence="6">
    <location>
        <position position="84"/>
    </location>
</feature>
<dbReference type="EMBL" id="LWAE01000001">
    <property type="protein sequence ID" value="KZL93537.1"/>
    <property type="molecule type" value="Genomic_DNA"/>
</dbReference>
<keyword evidence="3 6" id="KW-0808">Transferase</keyword>
<dbReference type="GO" id="GO:0003886">
    <property type="term" value="F:DNA (cytosine-5-)-methyltransferase activity"/>
    <property type="evidence" value="ECO:0007669"/>
    <property type="project" value="UniProtKB-EC"/>
</dbReference>
<accession>A0A168E137</accession>
<dbReference type="GO" id="GO:0009307">
    <property type="term" value="P:DNA restriction-modification system"/>
    <property type="evidence" value="ECO:0007669"/>
    <property type="project" value="UniProtKB-KW"/>
</dbReference>
<dbReference type="AlphaFoldDB" id="A0A168E137"/>
<dbReference type="InterPro" id="IPR001525">
    <property type="entry name" value="C5_MeTfrase"/>
</dbReference>
<comment type="similarity">
    <text evidence="6">Belongs to the class I-like SAM-binding methyltransferase superfamily. C5-methyltransferase family.</text>
</comment>
<dbReference type="Pfam" id="PF00145">
    <property type="entry name" value="DNA_methylase"/>
    <property type="match status" value="1"/>
</dbReference>
<comment type="caution">
    <text evidence="7">The sequence shown here is derived from an EMBL/GenBank/DDBJ whole genome shotgun (WGS) entry which is preliminary data.</text>
</comment>
<evidence type="ECO:0000256" key="6">
    <source>
        <dbReference type="PROSITE-ProRule" id="PRU01016"/>
    </source>
</evidence>
<evidence type="ECO:0000256" key="3">
    <source>
        <dbReference type="ARBA" id="ARBA00022679"/>
    </source>
</evidence>
<keyword evidence="5" id="KW-0680">Restriction system</keyword>
<reference evidence="7 8" key="1">
    <citation type="submission" date="2016-04" db="EMBL/GenBank/DDBJ databases">
        <title>Genome sequence of Clostridium magnum DSM 2767.</title>
        <authorList>
            <person name="Poehlein A."/>
            <person name="Uhlig R."/>
            <person name="Fischer R."/>
            <person name="Bahl H."/>
            <person name="Daniel R."/>
        </authorList>
    </citation>
    <scope>NUCLEOTIDE SEQUENCE [LARGE SCALE GENOMIC DNA]</scope>
    <source>
        <strain evidence="7 8">DSM 2767</strain>
    </source>
</reference>
<evidence type="ECO:0000256" key="2">
    <source>
        <dbReference type="ARBA" id="ARBA00022603"/>
    </source>
</evidence>
<evidence type="ECO:0000313" key="8">
    <source>
        <dbReference type="Proteomes" id="UP000076603"/>
    </source>
</evidence>
<evidence type="ECO:0000313" key="7">
    <source>
        <dbReference type="EMBL" id="KZL93537.1"/>
    </source>
</evidence>
<dbReference type="RefSeq" id="WP_066617670.1">
    <property type="nucleotide sequence ID" value="NZ_FQXL01000031.1"/>
</dbReference>
<dbReference type="PATRIC" id="fig|1121326.3.peg.538"/>
<dbReference type="SUPFAM" id="SSF53335">
    <property type="entry name" value="S-adenosyl-L-methionine-dependent methyltransferases"/>
    <property type="match status" value="1"/>
</dbReference>
<gene>
    <name evidence="7" type="ORF">CLMAG_05830</name>
</gene>
<dbReference type="GO" id="GO:0032259">
    <property type="term" value="P:methylation"/>
    <property type="evidence" value="ECO:0007669"/>
    <property type="project" value="UniProtKB-KW"/>
</dbReference>
<dbReference type="EC" id="2.1.1.37" evidence="1"/>
<dbReference type="Gene3D" id="3.40.50.150">
    <property type="entry name" value="Vaccinia Virus protein VP39"/>
    <property type="match status" value="1"/>
</dbReference>
<dbReference type="PRINTS" id="PR00105">
    <property type="entry name" value="C5METTRFRASE"/>
</dbReference>
<dbReference type="InterPro" id="IPR029063">
    <property type="entry name" value="SAM-dependent_MTases_sf"/>
</dbReference>
<organism evidence="7 8">
    <name type="scientific">Clostridium magnum DSM 2767</name>
    <dbReference type="NCBI Taxonomy" id="1121326"/>
    <lineage>
        <taxon>Bacteria</taxon>
        <taxon>Bacillati</taxon>
        <taxon>Bacillota</taxon>
        <taxon>Clostridia</taxon>
        <taxon>Eubacteriales</taxon>
        <taxon>Clostridiaceae</taxon>
        <taxon>Clostridium</taxon>
    </lineage>
</organism>
<dbReference type="PANTHER" id="PTHR10629">
    <property type="entry name" value="CYTOSINE-SPECIFIC METHYLTRANSFERASE"/>
    <property type="match status" value="1"/>
</dbReference>
<dbReference type="REBASE" id="159096">
    <property type="entry name" value="M.Cma2767ORF5830P"/>
</dbReference>
<evidence type="ECO:0000256" key="5">
    <source>
        <dbReference type="ARBA" id="ARBA00022747"/>
    </source>
</evidence>
<dbReference type="Proteomes" id="UP000076603">
    <property type="component" value="Unassembled WGS sequence"/>
</dbReference>
<dbReference type="OrthoDB" id="9813719at2"/>
<dbReference type="GO" id="GO:0003677">
    <property type="term" value="F:DNA binding"/>
    <property type="evidence" value="ECO:0007669"/>
    <property type="project" value="TreeGrafter"/>
</dbReference>
<evidence type="ECO:0000256" key="4">
    <source>
        <dbReference type="ARBA" id="ARBA00022691"/>
    </source>
</evidence>
<sequence length="479" mass="53641">MKQISILDEIIVDNFAGGGGASTGIELAIGHSVDIAINHDPAAIAMHKANHPTTEHYQESVWTVDPIKAVRGRKVGLAWFSPDCKHFSKAKGGKPCDKKIRGLAWIVLKWAALVRPRVIMLENVEEFQTWGPLNRRRHPIKSKKGQTYWKWRGQLEALGYQIESRELVAADYGAPTKRKRFFMVARCDGKPIVWPKPTHGDRHSEEVKDGLLKAYVPAAEIIDWDIPCKSIFGRKKPLAENTMKRIAKGIKKFVIESPEPFIMQIGQTGFTKDRNKSIHEPLTTIVSKAEHCLVTPYLIQYHSETTKDGVRGQSIKEPIMTLDSSPRYGLVSAFIIQMNKNMIGTDMKEPLNTIVAGPGHIGEVRAFLIKYYGQGVGQDIKEPLDTIVSKDRFGLVTIYGQDYQIADIGMRMLEPHELFAAQGFPSNYVIDRDYEGKKYPKTAQVARCGNAVPPPFAEALVRANLPELCEGNGKFREAI</sequence>
<keyword evidence="4 6" id="KW-0949">S-adenosyl-L-methionine</keyword>
<dbReference type="Gene3D" id="3.90.120.10">
    <property type="entry name" value="DNA Methylase, subunit A, domain 2"/>
    <property type="match status" value="1"/>
</dbReference>
<evidence type="ECO:0000256" key="1">
    <source>
        <dbReference type="ARBA" id="ARBA00011975"/>
    </source>
</evidence>
<dbReference type="InterPro" id="IPR050390">
    <property type="entry name" value="C5-Methyltransferase"/>
</dbReference>
<proteinExistence type="inferred from homology"/>